<proteinExistence type="predicted"/>
<reference evidence="3 4" key="1">
    <citation type="journal article" date="2016" name="Nat. Commun.">
        <title>Ectomycorrhizal ecology is imprinted in the genome of the dominant symbiotic fungus Cenococcum geophilum.</title>
        <authorList>
            <consortium name="DOE Joint Genome Institute"/>
            <person name="Peter M."/>
            <person name="Kohler A."/>
            <person name="Ohm R.A."/>
            <person name="Kuo A."/>
            <person name="Krutzmann J."/>
            <person name="Morin E."/>
            <person name="Arend M."/>
            <person name="Barry K.W."/>
            <person name="Binder M."/>
            <person name="Choi C."/>
            <person name="Clum A."/>
            <person name="Copeland A."/>
            <person name="Grisel N."/>
            <person name="Haridas S."/>
            <person name="Kipfer T."/>
            <person name="LaButti K."/>
            <person name="Lindquist E."/>
            <person name="Lipzen A."/>
            <person name="Maire R."/>
            <person name="Meier B."/>
            <person name="Mihaltcheva S."/>
            <person name="Molinier V."/>
            <person name="Murat C."/>
            <person name="Poggeler S."/>
            <person name="Quandt C.A."/>
            <person name="Sperisen C."/>
            <person name="Tritt A."/>
            <person name="Tisserant E."/>
            <person name="Crous P.W."/>
            <person name="Henrissat B."/>
            <person name="Nehls U."/>
            <person name="Egli S."/>
            <person name="Spatafora J.W."/>
            <person name="Grigoriev I.V."/>
            <person name="Martin F.M."/>
        </authorList>
    </citation>
    <scope>NUCLEOTIDE SEQUENCE [LARGE SCALE GENOMIC DNA]</scope>
    <source>
        <strain evidence="3 4">CBS 207.34</strain>
    </source>
</reference>
<dbReference type="Gene3D" id="3.90.180.10">
    <property type="entry name" value="Medium-chain alcohol dehydrogenases, catalytic domain"/>
    <property type="match status" value="1"/>
</dbReference>
<accession>A0A8E2ENS2</accession>
<sequence length="223" mass="23654">MDAKVTIPKPKNISLAQAATLGVGADTACLGIFNGLNVPLFNPDNPSAAKDEWALVLGGASSVGNFAVQILKAAGYKVVATCSTNSFQLLKALGADASVDYKKSQPEVISELLSITNRNLTRAYDAVAMNNELITVLYDELKDVSPKYFTTTGDLSSLSIAPHFTSHSVLGPIGRPGNDKLNSDLNSFIRIIVKLVETGKLAPSEMLEMGSGNIDDPVEAWKL</sequence>
<gene>
    <name evidence="3" type="ORF">AOQ84DRAFT_443663</name>
</gene>
<evidence type="ECO:0000313" key="3">
    <source>
        <dbReference type="EMBL" id="OCL02016.1"/>
    </source>
</evidence>
<feature type="domain" description="Alcohol dehydrogenase-like C-terminal" evidence="2">
    <location>
        <begin position="63"/>
        <end position="130"/>
    </location>
</feature>
<dbReference type="InterPro" id="IPR047122">
    <property type="entry name" value="Trans-enoyl_RdTase-like"/>
</dbReference>
<dbReference type="SUPFAM" id="SSF51735">
    <property type="entry name" value="NAD(P)-binding Rossmann-fold domains"/>
    <property type="match status" value="1"/>
</dbReference>
<evidence type="ECO:0000256" key="1">
    <source>
        <dbReference type="ARBA" id="ARBA00023002"/>
    </source>
</evidence>
<protein>
    <submittedName>
        <fullName evidence="3">NAD(P)-binding protein</fullName>
    </submittedName>
</protein>
<dbReference type="Proteomes" id="UP000250140">
    <property type="component" value="Unassembled WGS sequence"/>
</dbReference>
<organism evidence="3 4">
    <name type="scientific">Glonium stellatum</name>
    <dbReference type="NCBI Taxonomy" id="574774"/>
    <lineage>
        <taxon>Eukaryota</taxon>
        <taxon>Fungi</taxon>
        <taxon>Dikarya</taxon>
        <taxon>Ascomycota</taxon>
        <taxon>Pezizomycotina</taxon>
        <taxon>Dothideomycetes</taxon>
        <taxon>Pleosporomycetidae</taxon>
        <taxon>Gloniales</taxon>
        <taxon>Gloniaceae</taxon>
        <taxon>Glonium</taxon>
    </lineage>
</organism>
<name>A0A8E2ENS2_9PEZI</name>
<dbReference type="InterPro" id="IPR013149">
    <property type="entry name" value="ADH-like_C"/>
</dbReference>
<dbReference type="Gene3D" id="3.40.50.720">
    <property type="entry name" value="NAD(P)-binding Rossmann-like Domain"/>
    <property type="match status" value="1"/>
</dbReference>
<dbReference type="EMBL" id="KV751022">
    <property type="protein sequence ID" value="OCL02016.1"/>
    <property type="molecule type" value="Genomic_DNA"/>
</dbReference>
<dbReference type="OrthoDB" id="48317at2759"/>
<evidence type="ECO:0000259" key="2">
    <source>
        <dbReference type="Pfam" id="PF00107"/>
    </source>
</evidence>
<dbReference type="PANTHER" id="PTHR45348:SF2">
    <property type="entry name" value="ZINC-TYPE ALCOHOL DEHYDROGENASE-LIKE PROTEIN C2E1P3.01"/>
    <property type="match status" value="1"/>
</dbReference>
<dbReference type="AlphaFoldDB" id="A0A8E2ENS2"/>
<keyword evidence="1" id="KW-0560">Oxidoreductase</keyword>
<keyword evidence="4" id="KW-1185">Reference proteome</keyword>
<dbReference type="InterPro" id="IPR036291">
    <property type="entry name" value="NAD(P)-bd_dom_sf"/>
</dbReference>
<dbReference type="GO" id="GO:0016651">
    <property type="term" value="F:oxidoreductase activity, acting on NAD(P)H"/>
    <property type="evidence" value="ECO:0007669"/>
    <property type="project" value="InterPro"/>
</dbReference>
<dbReference type="Pfam" id="PF00107">
    <property type="entry name" value="ADH_zinc_N"/>
    <property type="match status" value="1"/>
</dbReference>
<dbReference type="PANTHER" id="PTHR45348">
    <property type="entry name" value="HYPOTHETICAL OXIDOREDUCTASE (EUROFUNG)"/>
    <property type="match status" value="1"/>
</dbReference>
<evidence type="ECO:0000313" key="4">
    <source>
        <dbReference type="Proteomes" id="UP000250140"/>
    </source>
</evidence>